<evidence type="ECO:0000256" key="3">
    <source>
        <dbReference type="ARBA" id="ARBA00009347"/>
    </source>
</evidence>
<dbReference type="InterPro" id="IPR037069">
    <property type="entry name" value="AcylCoA_DH/ox_N_sf"/>
</dbReference>
<reference evidence="13" key="1">
    <citation type="submission" date="2018-02" db="EMBL/GenBank/DDBJ databases">
        <title>Genome sequence of Desulfocucumis palustris strain NAW-5.</title>
        <authorList>
            <person name="Watanabe M."/>
            <person name="Kojima H."/>
            <person name="Fukui M."/>
        </authorList>
    </citation>
    <scope>NUCLEOTIDE SEQUENCE [LARGE SCALE GENOMIC DNA]</scope>
    <source>
        <strain evidence="13">NAW-5</strain>
    </source>
</reference>
<dbReference type="PANTHER" id="PTHR43884">
    <property type="entry name" value="ACYL-COA DEHYDROGENASE"/>
    <property type="match status" value="1"/>
</dbReference>
<dbReference type="GO" id="GO:0050660">
    <property type="term" value="F:flavin adenine dinucleotide binding"/>
    <property type="evidence" value="ECO:0007669"/>
    <property type="project" value="InterPro"/>
</dbReference>
<dbReference type="InterPro" id="IPR006091">
    <property type="entry name" value="Acyl-CoA_Oxase/DH_mid-dom"/>
</dbReference>
<dbReference type="InterPro" id="IPR036250">
    <property type="entry name" value="AcylCo_DH-like_C"/>
</dbReference>
<dbReference type="PIRSF" id="PIRSF016578">
    <property type="entry name" value="HsaA"/>
    <property type="match status" value="1"/>
</dbReference>
<dbReference type="PROSITE" id="PS00072">
    <property type="entry name" value="ACYL_COA_DH_1"/>
    <property type="match status" value="1"/>
</dbReference>
<dbReference type="SUPFAM" id="SSF56645">
    <property type="entry name" value="Acyl-CoA dehydrogenase NM domain-like"/>
    <property type="match status" value="1"/>
</dbReference>
<evidence type="ECO:0000256" key="8">
    <source>
        <dbReference type="RuleBase" id="RU362125"/>
    </source>
</evidence>
<dbReference type="PROSITE" id="PS00073">
    <property type="entry name" value="ACYL_COA_DH_2"/>
    <property type="match status" value="1"/>
</dbReference>
<dbReference type="Pfam" id="PF02771">
    <property type="entry name" value="Acyl-CoA_dh_N"/>
    <property type="match status" value="1"/>
</dbReference>
<comment type="similarity">
    <text evidence="3 8">Belongs to the acyl-CoA dehydrogenase family.</text>
</comment>
<evidence type="ECO:0000259" key="10">
    <source>
        <dbReference type="Pfam" id="PF02770"/>
    </source>
</evidence>
<dbReference type="InterPro" id="IPR009100">
    <property type="entry name" value="AcylCoA_DH/oxidase_NM_dom_sf"/>
</dbReference>
<dbReference type="InterPro" id="IPR009075">
    <property type="entry name" value="AcylCo_DH/oxidase_C"/>
</dbReference>
<dbReference type="InterPro" id="IPR013786">
    <property type="entry name" value="AcylCoA_DH/ox_N"/>
</dbReference>
<dbReference type="Pfam" id="PF00441">
    <property type="entry name" value="Acyl-CoA_dh_1"/>
    <property type="match status" value="1"/>
</dbReference>
<dbReference type="OrthoDB" id="9802447at2"/>
<dbReference type="GO" id="GO:0003995">
    <property type="term" value="F:acyl-CoA dehydrogenase activity"/>
    <property type="evidence" value="ECO:0007669"/>
    <property type="project" value="InterPro"/>
</dbReference>
<evidence type="ECO:0000259" key="11">
    <source>
        <dbReference type="Pfam" id="PF02771"/>
    </source>
</evidence>
<dbReference type="SUPFAM" id="SSF47203">
    <property type="entry name" value="Acyl-CoA dehydrogenase C-terminal domain-like"/>
    <property type="match status" value="1"/>
</dbReference>
<evidence type="ECO:0000256" key="6">
    <source>
        <dbReference type="ARBA" id="ARBA00022827"/>
    </source>
</evidence>
<evidence type="ECO:0000256" key="7">
    <source>
        <dbReference type="ARBA" id="ARBA00023002"/>
    </source>
</evidence>
<keyword evidence="4" id="KW-0101">Branched-chain amino acid catabolism</keyword>
<dbReference type="InterPro" id="IPR046373">
    <property type="entry name" value="Acyl-CoA_Oxase/DH_mid-dom_sf"/>
</dbReference>
<gene>
    <name evidence="12" type="ORF">DCCM_4241</name>
</gene>
<dbReference type="GO" id="GO:0006552">
    <property type="term" value="P:L-leucine catabolic process"/>
    <property type="evidence" value="ECO:0007669"/>
    <property type="project" value="TreeGrafter"/>
</dbReference>
<comment type="pathway">
    <text evidence="2">Amino-acid degradation; L-valine degradation.</text>
</comment>
<evidence type="ECO:0000313" key="13">
    <source>
        <dbReference type="Proteomes" id="UP000239549"/>
    </source>
</evidence>
<comment type="caution">
    <text evidence="12">The sequence shown here is derived from an EMBL/GenBank/DDBJ whole genome shotgun (WGS) entry which is preliminary data.</text>
</comment>
<evidence type="ECO:0000256" key="1">
    <source>
        <dbReference type="ARBA" id="ARBA00001974"/>
    </source>
</evidence>
<dbReference type="InterPro" id="IPR006089">
    <property type="entry name" value="Acyl-CoA_DH_CS"/>
</dbReference>
<keyword evidence="6 8" id="KW-0274">FAD</keyword>
<evidence type="ECO:0000256" key="4">
    <source>
        <dbReference type="ARBA" id="ARBA00022456"/>
    </source>
</evidence>
<dbReference type="RefSeq" id="WP_104373237.1">
    <property type="nucleotide sequence ID" value="NZ_BFAV01000157.1"/>
</dbReference>
<dbReference type="Gene3D" id="1.10.540.10">
    <property type="entry name" value="Acyl-CoA dehydrogenase/oxidase, N-terminal domain"/>
    <property type="match status" value="1"/>
</dbReference>
<dbReference type="Proteomes" id="UP000239549">
    <property type="component" value="Unassembled WGS sequence"/>
</dbReference>
<dbReference type="FunFam" id="2.40.110.10:FF:000001">
    <property type="entry name" value="Acyl-CoA dehydrogenase, mitochondrial"/>
    <property type="match status" value="1"/>
</dbReference>
<evidence type="ECO:0000256" key="5">
    <source>
        <dbReference type="ARBA" id="ARBA00022630"/>
    </source>
</evidence>
<dbReference type="FunFam" id="1.10.540.10:FF:000002">
    <property type="entry name" value="Acyl-CoA dehydrogenase FadE19"/>
    <property type="match status" value="1"/>
</dbReference>
<evidence type="ECO:0000259" key="9">
    <source>
        <dbReference type="Pfam" id="PF00441"/>
    </source>
</evidence>
<dbReference type="Gene3D" id="1.20.140.10">
    <property type="entry name" value="Butyryl-CoA Dehydrogenase, subunit A, domain 3"/>
    <property type="match status" value="1"/>
</dbReference>
<evidence type="ECO:0000256" key="2">
    <source>
        <dbReference type="ARBA" id="ARBA00005109"/>
    </source>
</evidence>
<feature type="domain" description="Acyl-CoA oxidase/dehydrogenase middle" evidence="10">
    <location>
        <begin position="123"/>
        <end position="218"/>
    </location>
</feature>
<dbReference type="AlphaFoldDB" id="A0A2L2XFV3"/>
<organism evidence="12 13">
    <name type="scientific">Desulfocucumis palustris</name>
    <dbReference type="NCBI Taxonomy" id="1898651"/>
    <lineage>
        <taxon>Bacteria</taxon>
        <taxon>Bacillati</taxon>
        <taxon>Bacillota</taxon>
        <taxon>Clostridia</taxon>
        <taxon>Eubacteriales</taxon>
        <taxon>Desulfocucumaceae</taxon>
        <taxon>Desulfocucumis</taxon>
    </lineage>
</organism>
<dbReference type="PANTHER" id="PTHR43884:SF12">
    <property type="entry name" value="ISOVALERYL-COA DEHYDROGENASE, MITOCHONDRIAL-RELATED"/>
    <property type="match status" value="1"/>
</dbReference>
<name>A0A2L2XFV3_9FIRM</name>
<dbReference type="Pfam" id="PF02770">
    <property type="entry name" value="Acyl-CoA_dh_M"/>
    <property type="match status" value="1"/>
</dbReference>
<keyword evidence="13" id="KW-1185">Reference proteome</keyword>
<feature type="domain" description="Acyl-CoA dehydrogenase/oxidase C-terminal" evidence="9">
    <location>
        <begin position="230"/>
        <end position="385"/>
    </location>
</feature>
<comment type="cofactor">
    <cofactor evidence="1 8">
        <name>FAD</name>
        <dbReference type="ChEBI" id="CHEBI:57692"/>
    </cofactor>
</comment>
<keyword evidence="5 8" id="KW-0285">Flavoprotein</keyword>
<sequence length="387" mass="41715">MLEFTLSSEHQLLADTVYRFMLKEIAPLAETIDREDKFPDGIWLKLGELGVLGTTIAEEYGGSGFDVLSALLVMEQIGRICPALALSTGAHAMLCADTLYRNATPEQRKKYLPGLCSGERIGAMALTEPDAGSDALGIRTTAVKRGGKYMLNGGKTFITNAPVAEVFVVYAKTDQSAGPRGISAFIVERGYPGFTASKKIEKMGNKGSPTGELAFEDCEVPAENLLGQENRGVAVMMSGLDRERAFYSGLAVGSAQGAFELALKYSRERIQFGQPIANFQLIQAKLADMYTGIETARLLAYKAAVLAEGSERGGLGTEIHKIAAAAILFASEINTRVANDAVQIHGGYGYTLEYPVNRFYRDAKLGEIGAGTSEMRRLIIARELLKA</sequence>
<feature type="domain" description="Acyl-CoA dehydrogenase/oxidase N-terminal" evidence="11">
    <location>
        <begin position="8"/>
        <end position="119"/>
    </location>
</feature>
<evidence type="ECO:0000313" key="12">
    <source>
        <dbReference type="EMBL" id="GBF35118.1"/>
    </source>
</evidence>
<keyword evidence="7 8" id="KW-0560">Oxidoreductase</keyword>
<proteinExistence type="inferred from homology"/>
<dbReference type="Gene3D" id="2.40.110.10">
    <property type="entry name" value="Butyryl-CoA Dehydrogenase, subunit A, domain 2"/>
    <property type="match status" value="1"/>
</dbReference>
<protein>
    <submittedName>
        <fullName evidence="12">Butyryl-CoA dehydrogenase</fullName>
    </submittedName>
</protein>
<accession>A0A2L2XFV3</accession>
<dbReference type="EMBL" id="BFAV01000157">
    <property type="protein sequence ID" value="GBF35118.1"/>
    <property type="molecule type" value="Genomic_DNA"/>
</dbReference>
<dbReference type="FunFam" id="1.20.140.10:FF:000001">
    <property type="entry name" value="Acyl-CoA dehydrogenase"/>
    <property type="match status" value="1"/>
</dbReference>